<keyword evidence="1" id="KW-1133">Transmembrane helix</keyword>
<keyword evidence="1" id="KW-0812">Transmembrane</keyword>
<feature type="transmembrane region" description="Helical" evidence="1">
    <location>
        <begin position="6"/>
        <end position="28"/>
    </location>
</feature>
<dbReference type="EMBL" id="CM017879">
    <property type="protein sequence ID" value="KAG1358957.1"/>
    <property type="molecule type" value="Genomic_DNA"/>
</dbReference>
<name>A0A8K0IHY1_COCNU</name>
<evidence type="ECO:0000313" key="2">
    <source>
        <dbReference type="EMBL" id="KAG1358957.1"/>
    </source>
</evidence>
<sequence length="71" mass="7360">MGAAILYDLLMEILIPMAAVVGIVFFLVQRMLVSKVMIITAAGAASNSGSPFSCPASSSVSLISQELRASL</sequence>
<organism evidence="2 3">
    <name type="scientific">Cocos nucifera</name>
    <name type="common">Coconut palm</name>
    <dbReference type="NCBI Taxonomy" id="13894"/>
    <lineage>
        <taxon>Eukaryota</taxon>
        <taxon>Viridiplantae</taxon>
        <taxon>Streptophyta</taxon>
        <taxon>Embryophyta</taxon>
        <taxon>Tracheophyta</taxon>
        <taxon>Spermatophyta</taxon>
        <taxon>Magnoliopsida</taxon>
        <taxon>Liliopsida</taxon>
        <taxon>Arecaceae</taxon>
        <taxon>Arecoideae</taxon>
        <taxon>Cocoseae</taxon>
        <taxon>Attaleinae</taxon>
        <taxon>Cocos</taxon>
    </lineage>
</organism>
<proteinExistence type="predicted"/>
<keyword evidence="3" id="KW-1185">Reference proteome</keyword>
<dbReference type="AlphaFoldDB" id="A0A8K0IHY1"/>
<reference evidence="2" key="2">
    <citation type="submission" date="2019-07" db="EMBL/GenBank/DDBJ databases">
        <authorList>
            <person name="Yang Y."/>
            <person name="Bocs S."/>
            <person name="Baudouin L."/>
        </authorList>
    </citation>
    <scope>NUCLEOTIDE SEQUENCE</scope>
    <source>
        <tissue evidence="2">Spear leaf of Hainan Tall coconut</tissue>
    </source>
</reference>
<gene>
    <name evidence="2" type="ORF">COCNU_08G004030</name>
</gene>
<comment type="caution">
    <text evidence="2">The sequence shown here is derived from an EMBL/GenBank/DDBJ whole genome shotgun (WGS) entry which is preliminary data.</text>
</comment>
<evidence type="ECO:0000256" key="1">
    <source>
        <dbReference type="SAM" id="Phobius"/>
    </source>
</evidence>
<keyword evidence="1" id="KW-0472">Membrane</keyword>
<dbReference type="Proteomes" id="UP000797356">
    <property type="component" value="Chromosome 8"/>
</dbReference>
<protein>
    <submittedName>
        <fullName evidence="2">Uncharacterized protein</fullName>
    </submittedName>
</protein>
<evidence type="ECO:0000313" key="3">
    <source>
        <dbReference type="Proteomes" id="UP000797356"/>
    </source>
</evidence>
<accession>A0A8K0IHY1</accession>
<dbReference type="OrthoDB" id="1686289at2759"/>
<reference evidence="2" key="1">
    <citation type="journal article" date="2017" name="Gigascience">
        <title>The genome draft of coconut (Cocos nucifera).</title>
        <authorList>
            <person name="Xiao Y."/>
            <person name="Xu P."/>
            <person name="Fan H."/>
            <person name="Baudouin L."/>
            <person name="Xia W."/>
            <person name="Bocs S."/>
            <person name="Xu J."/>
            <person name="Li Q."/>
            <person name="Guo A."/>
            <person name="Zhou L."/>
            <person name="Li J."/>
            <person name="Wu Y."/>
            <person name="Ma Z."/>
            <person name="Armero A."/>
            <person name="Issali A.E."/>
            <person name="Liu N."/>
            <person name="Peng M."/>
            <person name="Yang Y."/>
        </authorList>
    </citation>
    <scope>NUCLEOTIDE SEQUENCE</scope>
    <source>
        <tissue evidence="2">Spear leaf of Hainan Tall coconut</tissue>
    </source>
</reference>